<dbReference type="OMA" id="KEANGFE"/>
<feature type="region of interest" description="Disordered" evidence="1">
    <location>
        <begin position="78"/>
        <end position="97"/>
    </location>
</feature>
<feature type="region of interest" description="Disordered" evidence="1">
    <location>
        <begin position="1"/>
        <end position="22"/>
    </location>
</feature>
<organism evidence="2 3">
    <name type="scientific">Kalanchoe fedtschenkoi</name>
    <name type="common">Lavender scallops</name>
    <name type="synonym">South American air plant</name>
    <dbReference type="NCBI Taxonomy" id="63787"/>
    <lineage>
        <taxon>Eukaryota</taxon>
        <taxon>Viridiplantae</taxon>
        <taxon>Streptophyta</taxon>
        <taxon>Embryophyta</taxon>
        <taxon>Tracheophyta</taxon>
        <taxon>Spermatophyta</taxon>
        <taxon>Magnoliopsida</taxon>
        <taxon>eudicotyledons</taxon>
        <taxon>Gunneridae</taxon>
        <taxon>Pentapetalae</taxon>
        <taxon>Saxifragales</taxon>
        <taxon>Crassulaceae</taxon>
        <taxon>Kalanchoe</taxon>
    </lineage>
</organism>
<dbReference type="Proteomes" id="UP000594263">
    <property type="component" value="Unplaced"/>
</dbReference>
<evidence type="ECO:0000313" key="2">
    <source>
        <dbReference type="EnsemblPlants" id="Kaladp0102s0035.1.v1.1"/>
    </source>
</evidence>
<sequence length="97" mass="10702">METDVRDPMILKGGVNGNGRESPKTVLLEAREEEDMETYSLLAPETGGMARNGEKKRLSVQWNDANGNKLAEVYEFQPSDASDSEEDESDACPCCIM</sequence>
<reference evidence="2" key="1">
    <citation type="submission" date="2021-01" db="UniProtKB">
        <authorList>
            <consortium name="EnsemblPlants"/>
        </authorList>
    </citation>
    <scope>IDENTIFICATION</scope>
</reference>
<proteinExistence type="predicted"/>
<evidence type="ECO:0000256" key="1">
    <source>
        <dbReference type="SAM" id="MobiDB-lite"/>
    </source>
</evidence>
<protein>
    <submittedName>
        <fullName evidence="2">Uncharacterized protein</fullName>
    </submittedName>
</protein>
<dbReference type="EnsemblPlants" id="Kaladp0102s0035.1.v1.1">
    <property type="protein sequence ID" value="Kaladp0102s0035.1.v1.1"/>
    <property type="gene ID" value="Kaladp0102s0035.v1.1"/>
</dbReference>
<dbReference type="PANTHER" id="PTHR33401:SF2">
    <property type="entry name" value="OS03G0138400 PROTEIN"/>
    <property type="match status" value="1"/>
</dbReference>
<dbReference type="Gramene" id="Kaladp0102s0035.1.v1.1">
    <property type="protein sequence ID" value="Kaladp0102s0035.1.v1.1"/>
    <property type="gene ID" value="Kaladp0102s0035.v1.1"/>
</dbReference>
<name>A0A7N1A7H2_KALFE</name>
<keyword evidence="3" id="KW-1185">Reference proteome</keyword>
<accession>A0A7N1A7H2</accession>
<evidence type="ECO:0000313" key="3">
    <source>
        <dbReference type="Proteomes" id="UP000594263"/>
    </source>
</evidence>
<dbReference type="AlphaFoldDB" id="A0A7N1A7H2"/>
<dbReference type="PANTHER" id="PTHR33401">
    <property type="entry name" value="LIGHT-HARVESTING COMPLEX-LIKE PROTEIN OHP2, CHLOROPLASTIC"/>
    <property type="match status" value="1"/>
</dbReference>